<dbReference type="PANTHER" id="PTHR33886">
    <property type="entry name" value="UNSATURATED RHAMNOGALACTURONAN HYDROLASE (EUROFUNG)"/>
    <property type="match status" value="1"/>
</dbReference>
<dbReference type="Gene3D" id="1.50.10.10">
    <property type="match status" value="1"/>
</dbReference>
<sequence>MKHKLIFKIAVLTVLFSCLGTSKMMSQKVFKPSAIKASMLKALEWQEAHPIFALAPTDWTEGAYYTGVVRAHKATGDQVYMAALKNQGYHNNWETYTRLHHADDVAISYSYLYVDMVGGRKDFVDLKPTADFLNAHLYEPDVWKAGKDKSSMGRTILWWWCDALFMTPPVLNLYAKHTNQPKYLDEMHKFYTQTYNQLYDKEERLFARDMRFVWKGSDKDAKEPNGEKIFWSRGNGWVISGLALILDDMPKDYKHRAFYENLFKELSARIVELQPKDGLWRTSLLCPEAYDHGEVSGSGFHTFALAWGINNGLLDKETYLPAVKKAWKALEKCQHEDGRIGWVQNIGASPEPANKDSWQNFGTGAYLMAGSEMLKLQLK</sequence>
<dbReference type="GO" id="GO:0005975">
    <property type="term" value="P:carbohydrate metabolic process"/>
    <property type="evidence" value="ECO:0007669"/>
    <property type="project" value="InterPro"/>
</dbReference>
<dbReference type="RefSeq" id="WP_068825381.1">
    <property type="nucleotide sequence ID" value="NZ_CP014224.1"/>
</dbReference>
<proteinExistence type="predicted"/>
<dbReference type="AlphaFoldDB" id="A0A1B1Y525"/>
<protein>
    <recommendedName>
        <fullName evidence="4">Glycosyl hydrolase family 88</fullName>
    </recommendedName>
</protein>
<keyword evidence="3" id="KW-1185">Reference proteome</keyword>
<gene>
    <name evidence="2" type="ORF">AXE80_05965</name>
</gene>
<dbReference type="KEGG" id="wfu:AXE80_05965"/>
<dbReference type="InterPro" id="IPR010905">
    <property type="entry name" value="Glyco_hydro_88"/>
</dbReference>
<reference evidence="2 3" key="1">
    <citation type="submission" date="2016-02" db="EMBL/GenBank/DDBJ databases">
        <authorList>
            <person name="Wen L."/>
            <person name="He K."/>
            <person name="Yang H."/>
        </authorList>
    </citation>
    <scope>NUCLEOTIDE SEQUENCE [LARGE SCALE GENOMIC DNA]</scope>
    <source>
        <strain evidence="2 3">CZ1127</strain>
    </source>
</reference>
<keyword evidence="1" id="KW-0378">Hydrolase</keyword>
<organism evidence="2 3">
    <name type="scientific">Wenyingzhuangia fucanilytica</name>
    <dbReference type="NCBI Taxonomy" id="1790137"/>
    <lineage>
        <taxon>Bacteria</taxon>
        <taxon>Pseudomonadati</taxon>
        <taxon>Bacteroidota</taxon>
        <taxon>Flavobacteriia</taxon>
        <taxon>Flavobacteriales</taxon>
        <taxon>Flavobacteriaceae</taxon>
        <taxon>Wenyingzhuangia</taxon>
    </lineage>
</organism>
<dbReference type="Proteomes" id="UP000092967">
    <property type="component" value="Chromosome"/>
</dbReference>
<dbReference type="Pfam" id="PF07470">
    <property type="entry name" value="Glyco_hydro_88"/>
    <property type="match status" value="1"/>
</dbReference>
<name>A0A1B1Y525_9FLAO</name>
<dbReference type="PANTHER" id="PTHR33886:SF8">
    <property type="entry name" value="UNSATURATED RHAMNOGALACTURONAN HYDROLASE (EUROFUNG)"/>
    <property type="match status" value="1"/>
</dbReference>
<dbReference type="OrthoDB" id="258246at2"/>
<accession>A0A1B1Y525</accession>
<dbReference type="InterPro" id="IPR052043">
    <property type="entry name" value="PolySaccharide_Degr_Enz"/>
</dbReference>
<dbReference type="EMBL" id="CP014224">
    <property type="protein sequence ID" value="ANW95853.1"/>
    <property type="molecule type" value="Genomic_DNA"/>
</dbReference>
<dbReference type="SUPFAM" id="SSF48208">
    <property type="entry name" value="Six-hairpin glycosidases"/>
    <property type="match status" value="1"/>
</dbReference>
<dbReference type="GO" id="GO:0016787">
    <property type="term" value="F:hydrolase activity"/>
    <property type="evidence" value="ECO:0007669"/>
    <property type="project" value="UniProtKB-KW"/>
</dbReference>
<evidence type="ECO:0008006" key="4">
    <source>
        <dbReference type="Google" id="ProtNLM"/>
    </source>
</evidence>
<dbReference type="InterPro" id="IPR012341">
    <property type="entry name" value="6hp_glycosidase-like_sf"/>
</dbReference>
<evidence type="ECO:0000313" key="3">
    <source>
        <dbReference type="Proteomes" id="UP000092967"/>
    </source>
</evidence>
<evidence type="ECO:0000313" key="2">
    <source>
        <dbReference type="EMBL" id="ANW95853.1"/>
    </source>
</evidence>
<evidence type="ECO:0000256" key="1">
    <source>
        <dbReference type="ARBA" id="ARBA00022801"/>
    </source>
</evidence>
<dbReference type="InterPro" id="IPR008928">
    <property type="entry name" value="6-hairpin_glycosidase_sf"/>
</dbReference>
<dbReference type="STRING" id="1790137.AXE80_05965"/>